<dbReference type="Proteomes" id="UP000319711">
    <property type="component" value="Segment"/>
</dbReference>
<evidence type="ECO:0000313" key="1">
    <source>
        <dbReference type="EMBL" id="QDH49602.1"/>
    </source>
</evidence>
<dbReference type="GeneID" id="55620307"/>
<dbReference type="KEGG" id="vg:55620307"/>
<accession>A0A514A8K7</accession>
<keyword evidence="2" id="KW-1185">Reference proteome</keyword>
<dbReference type="InterPro" id="IPR020288">
    <property type="entry name" value="Sheath_initiator"/>
</dbReference>
<reference evidence="1 2" key="1">
    <citation type="submission" date="2019-06" db="EMBL/GenBank/DDBJ databases">
        <authorList>
            <person name="Fakulujo A."/>
            <person name="Fiaz D."/>
            <person name="Garg S."/>
            <person name="Gordon G."/>
            <person name="Haider Z."/>
            <person name="Hale A."/>
            <person name="Hodges K."/>
            <person name="Jacob L."/>
            <person name="Kandil F."/>
            <person name="Kincaid V."/>
            <person name="Melchor-Guerra M."/>
            <person name="Morrelli A."/>
            <person name="Morris R."/>
            <person name="Nawaz M."/>
            <person name="Nguyen N."/>
            <person name="Omair A."/>
            <person name="Pray J."/>
            <person name="Saleem H."/>
            <person name="Saravane K."/>
            <person name="Sharma A."/>
            <person name="Singh A."/>
            <person name="Walston M."/>
            <person name="Zaman H."/>
            <person name="Puthuveetil N."/>
            <person name="Do L."/>
            <person name="Islam N."/>
            <person name="Johnson A."/>
        </authorList>
    </citation>
    <scope>NUCLEOTIDE SEQUENCE [LARGE SCALE GENOMIC DNA]</scope>
</reference>
<protein>
    <submittedName>
        <fullName evidence="1">Tail lysozyme</fullName>
    </submittedName>
</protein>
<dbReference type="RefSeq" id="YP_009849876.1">
    <property type="nucleotide sequence ID" value="NC_048796.1"/>
</dbReference>
<evidence type="ECO:0000313" key="2">
    <source>
        <dbReference type="Proteomes" id="UP000319711"/>
    </source>
</evidence>
<gene>
    <name evidence="1" type="primary">41</name>
    <name evidence="1" type="ORF">KYLE_44</name>
</gene>
<organism evidence="1 2">
    <name type="scientific">Pantoea phage Kyle</name>
    <dbReference type="NCBI Taxonomy" id="2589665"/>
    <lineage>
        <taxon>Viruses</taxon>
        <taxon>Duplodnaviria</taxon>
        <taxon>Heunggongvirae</taxon>
        <taxon>Uroviricota</taxon>
        <taxon>Caudoviricetes</taxon>
        <taxon>Lindbergviridae</taxon>
        <taxon>Kylevirus</taxon>
        <taxon>Kylevirus kyle</taxon>
    </lineage>
</organism>
<dbReference type="EMBL" id="MN038177">
    <property type="protein sequence ID" value="QDH49602.1"/>
    <property type="molecule type" value="Genomic_DNA"/>
</dbReference>
<dbReference type="Pfam" id="PF10934">
    <property type="entry name" value="Sheath_initiator"/>
    <property type="match status" value="1"/>
</dbReference>
<name>A0A514A8K7_9CAUD</name>
<sequence>MASVTILTNENNDIFLPDGRNLSIIKGLPALTQNIRHAHLMRKGEDLYDQENGVDYLGTVFSSPRDEDGARQSIANAILKKEDVKSIETLQISFNGDVMDFAAEIVTVYGDTIKLGS</sequence>
<proteinExistence type="predicted"/>